<feature type="transmembrane region" description="Helical" evidence="1">
    <location>
        <begin position="70"/>
        <end position="90"/>
    </location>
</feature>
<keyword evidence="1" id="KW-1133">Transmembrane helix</keyword>
<dbReference type="Pfam" id="PF20334">
    <property type="entry name" value="DUF6629"/>
    <property type="match status" value="1"/>
</dbReference>
<dbReference type="AlphaFoldDB" id="A0A918UP92"/>
<feature type="transmembrane region" description="Helical" evidence="1">
    <location>
        <begin position="166"/>
        <end position="182"/>
    </location>
</feature>
<keyword evidence="1" id="KW-0812">Transmembrane</keyword>
<dbReference type="EMBL" id="BMZB01000001">
    <property type="protein sequence ID" value="GGZ24163.1"/>
    <property type="molecule type" value="Genomic_DNA"/>
</dbReference>
<reference evidence="2" key="1">
    <citation type="journal article" date="2014" name="Int. J. Syst. Evol. Microbiol.">
        <title>Complete genome sequence of Corynebacterium casei LMG S-19264T (=DSM 44701T), isolated from a smear-ripened cheese.</title>
        <authorList>
            <consortium name="US DOE Joint Genome Institute (JGI-PGF)"/>
            <person name="Walter F."/>
            <person name="Albersmeier A."/>
            <person name="Kalinowski J."/>
            <person name="Ruckert C."/>
        </authorList>
    </citation>
    <scope>NUCLEOTIDE SEQUENCE</scope>
    <source>
        <strain evidence="2">KCTC 32296</strain>
    </source>
</reference>
<dbReference type="InterPro" id="IPR046737">
    <property type="entry name" value="DUF6629"/>
</dbReference>
<dbReference type="Proteomes" id="UP000662572">
    <property type="component" value="Unassembled WGS sequence"/>
</dbReference>
<evidence type="ECO:0000313" key="2">
    <source>
        <dbReference type="EMBL" id="GGZ24163.1"/>
    </source>
</evidence>
<accession>A0A918UP92</accession>
<feature type="transmembrane region" description="Helical" evidence="1">
    <location>
        <begin position="35"/>
        <end position="55"/>
    </location>
</feature>
<comment type="caution">
    <text evidence="2">The sequence shown here is derived from an EMBL/GenBank/DDBJ whole genome shotgun (WGS) entry which is preliminary data.</text>
</comment>
<keyword evidence="3" id="KW-1185">Reference proteome</keyword>
<dbReference type="RefSeq" id="WP_189484933.1">
    <property type="nucleotide sequence ID" value="NZ_BMZB01000001.1"/>
</dbReference>
<gene>
    <name evidence="2" type="ORF">GCM10011273_06640</name>
</gene>
<evidence type="ECO:0000313" key="3">
    <source>
        <dbReference type="Proteomes" id="UP000662572"/>
    </source>
</evidence>
<feature type="transmembrane region" description="Helical" evidence="1">
    <location>
        <begin position="142"/>
        <end position="159"/>
    </location>
</feature>
<keyword evidence="1" id="KW-0472">Membrane</keyword>
<proteinExistence type="predicted"/>
<feature type="transmembrane region" description="Helical" evidence="1">
    <location>
        <begin position="188"/>
        <end position="205"/>
    </location>
</feature>
<evidence type="ECO:0000256" key="1">
    <source>
        <dbReference type="SAM" id="Phobius"/>
    </source>
</evidence>
<name>A0A918UP92_9CAUL</name>
<feature type="transmembrane region" description="Helical" evidence="1">
    <location>
        <begin position="102"/>
        <end position="122"/>
    </location>
</feature>
<sequence length="219" mass="24056">MCFSAPVSFAASAFIATAGVMALRETTLKTERPFASVPLLFAIQQFIEGCLWVLLPQTGTGVATHALTQGYAVFIGVIWPIIIPLSILLIEPDLIRKRLMQVVLLLGVAVAAFTLMIILKYGVAVQMVNQCLVYTNPVGGGFWIRSAYVIATCAAFFISSHVSVRVIGMAMVVGFAVAFSFFRLNYPSVWCFFAALVSALTYWHFRRKKTDDVKETLTV</sequence>
<organism evidence="2 3">
    <name type="scientific">Asticcacaulis endophyticus</name>
    <dbReference type="NCBI Taxonomy" id="1395890"/>
    <lineage>
        <taxon>Bacteria</taxon>
        <taxon>Pseudomonadati</taxon>
        <taxon>Pseudomonadota</taxon>
        <taxon>Alphaproteobacteria</taxon>
        <taxon>Caulobacterales</taxon>
        <taxon>Caulobacteraceae</taxon>
        <taxon>Asticcacaulis</taxon>
    </lineage>
</organism>
<reference evidence="2" key="2">
    <citation type="submission" date="2020-09" db="EMBL/GenBank/DDBJ databases">
        <authorList>
            <person name="Sun Q."/>
            <person name="Kim S."/>
        </authorList>
    </citation>
    <scope>NUCLEOTIDE SEQUENCE</scope>
    <source>
        <strain evidence="2">KCTC 32296</strain>
    </source>
</reference>
<protein>
    <submittedName>
        <fullName evidence="2">Uncharacterized protein</fullName>
    </submittedName>
</protein>
<feature type="transmembrane region" description="Helical" evidence="1">
    <location>
        <begin position="6"/>
        <end position="23"/>
    </location>
</feature>